<evidence type="ECO:0000256" key="8">
    <source>
        <dbReference type="ARBA" id="ARBA00022842"/>
    </source>
</evidence>
<name>A0A839H9X0_9GAMM</name>
<dbReference type="Proteomes" id="UP000548632">
    <property type="component" value="Unassembled WGS sequence"/>
</dbReference>
<keyword evidence="17" id="KW-1185">Reference proteome</keyword>
<evidence type="ECO:0000256" key="4">
    <source>
        <dbReference type="ARBA" id="ARBA00022494"/>
    </source>
</evidence>
<feature type="domain" description="Antenna complex alpha/beta subunit" evidence="15">
    <location>
        <begin position="6"/>
        <end position="45"/>
    </location>
</feature>
<dbReference type="Gene3D" id="4.10.220.20">
    <property type="entry name" value="Light-harvesting complex"/>
    <property type="match status" value="1"/>
</dbReference>
<evidence type="ECO:0000256" key="5">
    <source>
        <dbReference type="ARBA" id="ARBA00022549"/>
    </source>
</evidence>
<feature type="transmembrane region" description="Helical" evidence="14">
    <location>
        <begin position="17"/>
        <end position="37"/>
    </location>
</feature>
<comment type="caution">
    <text evidence="16">The sequence shown here is derived from an EMBL/GenBank/DDBJ whole genome shotgun (WGS) entry which is preliminary data.</text>
</comment>
<dbReference type="NCBIfam" id="NF040861">
    <property type="entry name" value="pufA_517_ASD"/>
    <property type="match status" value="1"/>
</dbReference>
<proteinExistence type="predicted"/>
<evidence type="ECO:0000313" key="17">
    <source>
        <dbReference type="Proteomes" id="UP000548632"/>
    </source>
</evidence>
<dbReference type="InterPro" id="IPR000066">
    <property type="entry name" value="Antenna_a/b"/>
</dbReference>
<dbReference type="InterPro" id="IPR018332">
    <property type="entry name" value="Antenna_alpha"/>
</dbReference>
<dbReference type="EMBL" id="JABVCQ010000005">
    <property type="protein sequence ID" value="MBB1125230.1"/>
    <property type="molecule type" value="Genomic_DNA"/>
</dbReference>
<evidence type="ECO:0000256" key="7">
    <source>
        <dbReference type="ARBA" id="ARBA00022723"/>
    </source>
</evidence>
<dbReference type="InterPro" id="IPR035889">
    <property type="entry name" value="Light-harvesting_complex"/>
</dbReference>
<evidence type="ECO:0000256" key="2">
    <source>
        <dbReference type="ARBA" id="ARBA00004401"/>
    </source>
</evidence>
<keyword evidence="11" id="KW-0157">Chromophore</keyword>
<gene>
    <name evidence="16" type="ORF">HUK38_03165</name>
</gene>
<evidence type="ECO:0000259" key="15">
    <source>
        <dbReference type="Pfam" id="PF00556"/>
    </source>
</evidence>
<dbReference type="GO" id="GO:0019866">
    <property type="term" value="C:organelle inner membrane"/>
    <property type="evidence" value="ECO:0007669"/>
    <property type="project" value="InterPro"/>
</dbReference>
<dbReference type="InterPro" id="IPR002361">
    <property type="entry name" value="Antenna_alpha_CS"/>
</dbReference>
<keyword evidence="8" id="KW-0460">Magnesium</keyword>
<evidence type="ECO:0000256" key="1">
    <source>
        <dbReference type="ARBA" id="ARBA00002455"/>
    </source>
</evidence>
<evidence type="ECO:0000256" key="3">
    <source>
        <dbReference type="ARBA" id="ARBA00022475"/>
    </source>
</evidence>
<keyword evidence="13" id="KW-0437">Light-harvesting polypeptide</keyword>
<reference evidence="16 17" key="1">
    <citation type="journal article" date="2020" name="Arch. Microbiol.">
        <title>The genome sequence of the giant phototrophic gammaproteobacterium Thiospirillum jenense gives insight into its physiological properties and phylogenetic relationships.</title>
        <authorList>
            <person name="Imhoff J.F."/>
            <person name="Meyer T.E."/>
            <person name="Kyndt J.A."/>
        </authorList>
    </citation>
    <scope>NUCLEOTIDE SEQUENCE [LARGE SCALE GENOMIC DNA]</scope>
    <source>
        <strain evidence="16 17">DSM 216</strain>
    </source>
</reference>
<evidence type="ECO:0000256" key="14">
    <source>
        <dbReference type="SAM" id="Phobius"/>
    </source>
</evidence>
<organism evidence="16 17">
    <name type="scientific">Thiospirillum jenense</name>
    <dbReference type="NCBI Taxonomy" id="1653858"/>
    <lineage>
        <taxon>Bacteria</taxon>
        <taxon>Pseudomonadati</taxon>
        <taxon>Pseudomonadota</taxon>
        <taxon>Gammaproteobacteria</taxon>
        <taxon>Chromatiales</taxon>
        <taxon>Chromatiaceae</taxon>
        <taxon>Thiospirillum</taxon>
    </lineage>
</organism>
<evidence type="ECO:0000256" key="9">
    <source>
        <dbReference type="ARBA" id="ARBA00022956"/>
    </source>
</evidence>
<dbReference type="PRINTS" id="PR00673">
    <property type="entry name" value="LIGHTHARVSTA"/>
</dbReference>
<dbReference type="PROSITE" id="PS00968">
    <property type="entry name" value="ANTENNA_COMP_ALPHA"/>
    <property type="match status" value="1"/>
</dbReference>
<keyword evidence="7" id="KW-0479">Metal-binding</keyword>
<comment type="function">
    <text evidence="1">Antenna complexes are light-harvesting systems, which transfer the excitation energy to the reaction centers.</text>
</comment>
<dbReference type="GO" id="GO:0005886">
    <property type="term" value="C:plasma membrane"/>
    <property type="evidence" value="ECO:0007669"/>
    <property type="project" value="UniProtKB-SubCell"/>
</dbReference>
<evidence type="ECO:0000256" key="6">
    <source>
        <dbReference type="ARBA" id="ARBA00022692"/>
    </source>
</evidence>
<evidence type="ECO:0000313" key="16">
    <source>
        <dbReference type="EMBL" id="MBB1125230.1"/>
    </source>
</evidence>
<evidence type="ECO:0000256" key="10">
    <source>
        <dbReference type="ARBA" id="ARBA00022989"/>
    </source>
</evidence>
<comment type="subcellular location">
    <subcellularLocation>
        <location evidence="2">Cell membrane</location>
        <topology evidence="2">Single-pass type II membrane protein</topology>
    </subcellularLocation>
</comment>
<dbReference type="GO" id="GO:0042314">
    <property type="term" value="F:bacteriochlorophyll binding"/>
    <property type="evidence" value="ECO:0007669"/>
    <property type="project" value="UniProtKB-KW"/>
</dbReference>
<protein>
    <submittedName>
        <fullName evidence="16">Light-harvesting protein</fullName>
    </submittedName>
</protein>
<keyword evidence="10 14" id="KW-1133">Transmembrane helix</keyword>
<keyword evidence="5" id="KW-0042">Antenna complex</keyword>
<dbReference type="Pfam" id="PF00556">
    <property type="entry name" value="LHC"/>
    <property type="match status" value="1"/>
</dbReference>
<dbReference type="GO" id="GO:0019684">
    <property type="term" value="P:photosynthesis, light reaction"/>
    <property type="evidence" value="ECO:0007669"/>
    <property type="project" value="InterPro"/>
</dbReference>
<keyword evidence="12 14" id="KW-0472">Membrane</keyword>
<evidence type="ECO:0000256" key="12">
    <source>
        <dbReference type="ARBA" id="ARBA00023136"/>
    </source>
</evidence>
<dbReference type="SUPFAM" id="SSF56918">
    <property type="entry name" value="Light-harvesting complex subunits"/>
    <property type="match status" value="1"/>
</dbReference>
<evidence type="ECO:0000256" key="11">
    <source>
        <dbReference type="ARBA" id="ARBA00022991"/>
    </source>
</evidence>
<dbReference type="RefSeq" id="WP_182582410.1">
    <property type="nucleotide sequence ID" value="NZ_JABVCQ010000005.1"/>
</dbReference>
<accession>A0A839H9X0</accession>
<keyword evidence="6 14" id="KW-0812">Transmembrane</keyword>
<sequence>MSDQLYKIWFLVDPSKALIAIFAFLTVLALVVHMILLSTNDFNWLEDGVPASSAVVKAATPVVPQNQ</sequence>
<keyword evidence="9" id="KW-0076">Bacteriochlorophyll</keyword>
<keyword evidence="4" id="KW-0148">Chlorophyll</keyword>
<evidence type="ECO:0000256" key="13">
    <source>
        <dbReference type="ARBA" id="ARBA00023243"/>
    </source>
</evidence>
<keyword evidence="3" id="KW-1003">Cell membrane</keyword>
<dbReference type="GO" id="GO:0030077">
    <property type="term" value="C:plasma membrane light-harvesting complex"/>
    <property type="evidence" value="ECO:0007669"/>
    <property type="project" value="InterPro"/>
</dbReference>
<dbReference type="AlphaFoldDB" id="A0A839H9X0"/>
<dbReference type="GO" id="GO:0046872">
    <property type="term" value="F:metal ion binding"/>
    <property type="evidence" value="ECO:0007669"/>
    <property type="project" value="UniProtKB-KW"/>
</dbReference>